<dbReference type="EMBL" id="CM056743">
    <property type="protein sequence ID" value="KAJ8670173.1"/>
    <property type="molecule type" value="Genomic_DNA"/>
</dbReference>
<sequence>MITEPVYREMVLSGVGGGGSGSDVRRSRIIAAAVVFLIFSTALVTLSLGTSWGSHDAEIGTLTNDSMSIEYVFGRDRAKISRNGRDFVRRRIVDNNNNDWPVLDQTAMNTFDFVPKGPLKYYKIIVSPADASKRITIMSDDPVQWDLLQVVHSRISLITRRFSRLFGLNYDRIFSENVTIGVYSDSTLYEMYEYSIKDKKTIGMYLPTKRYIAMECQSSGNCDHVGHEFAHHLMFENDMHVTTLYGKERDMWNEGIPTMLDGGWIRGWVGNERYSKYRRNATTLLEAAFNYPYGTGGWAHARMSCAVPSMYTRFRDLSRRSKKKIHRFVET</sequence>
<accession>A0ACC2NH93</accession>
<dbReference type="Proteomes" id="UP001239111">
    <property type="component" value="Chromosome 3"/>
</dbReference>
<gene>
    <name evidence="1" type="ORF">QAD02_001432</name>
</gene>
<evidence type="ECO:0000313" key="2">
    <source>
        <dbReference type="Proteomes" id="UP001239111"/>
    </source>
</evidence>
<protein>
    <submittedName>
        <fullName evidence="1">Uncharacterized protein</fullName>
    </submittedName>
</protein>
<comment type="caution">
    <text evidence="1">The sequence shown here is derived from an EMBL/GenBank/DDBJ whole genome shotgun (WGS) entry which is preliminary data.</text>
</comment>
<evidence type="ECO:0000313" key="1">
    <source>
        <dbReference type="EMBL" id="KAJ8670173.1"/>
    </source>
</evidence>
<proteinExistence type="predicted"/>
<reference evidence="1" key="1">
    <citation type="submission" date="2023-04" db="EMBL/GenBank/DDBJ databases">
        <title>A chromosome-level genome assembly of the parasitoid wasp Eretmocerus hayati.</title>
        <authorList>
            <person name="Zhong Y."/>
            <person name="Liu S."/>
            <person name="Liu Y."/>
        </authorList>
    </citation>
    <scope>NUCLEOTIDE SEQUENCE</scope>
    <source>
        <strain evidence="1">ZJU_SS_LIU_2023</strain>
    </source>
</reference>
<name>A0ACC2NH93_9HYME</name>
<keyword evidence="2" id="KW-1185">Reference proteome</keyword>
<organism evidence="1 2">
    <name type="scientific">Eretmocerus hayati</name>
    <dbReference type="NCBI Taxonomy" id="131215"/>
    <lineage>
        <taxon>Eukaryota</taxon>
        <taxon>Metazoa</taxon>
        <taxon>Ecdysozoa</taxon>
        <taxon>Arthropoda</taxon>
        <taxon>Hexapoda</taxon>
        <taxon>Insecta</taxon>
        <taxon>Pterygota</taxon>
        <taxon>Neoptera</taxon>
        <taxon>Endopterygota</taxon>
        <taxon>Hymenoptera</taxon>
        <taxon>Apocrita</taxon>
        <taxon>Proctotrupomorpha</taxon>
        <taxon>Chalcidoidea</taxon>
        <taxon>Aphelinidae</taxon>
        <taxon>Aphelininae</taxon>
        <taxon>Eretmocerus</taxon>
    </lineage>
</organism>